<dbReference type="SMART" id="SM00388">
    <property type="entry name" value="HisKA"/>
    <property type="match status" value="1"/>
</dbReference>
<dbReference type="PANTHER" id="PTHR44936">
    <property type="entry name" value="SENSOR PROTEIN CREC"/>
    <property type="match status" value="1"/>
</dbReference>
<dbReference type="PANTHER" id="PTHR44936:SF5">
    <property type="entry name" value="SENSOR HISTIDINE KINASE ENVZ"/>
    <property type="match status" value="1"/>
</dbReference>
<name>A0A3M4QR60_9PSED</name>
<dbReference type="AlphaFoldDB" id="A0A3M4QR60"/>
<proteinExistence type="predicted"/>
<evidence type="ECO:0000259" key="16">
    <source>
        <dbReference type="PROSITE" id="PS50109"/>
    </source>
</evidence>
<keyword evidence="14 15" id="KW-0472">Membrane</keyword>
<keyword evidence="10" id="KW-0418">Kinase</keyword>
<organism evidence="18 19">
    <name type="scientific">Pseudomonas salomonii</name>
    <dbReference type="NCBI Taxonomy" id="191391"/>
    <lineage>
        <taxon>Bacteria</taxon>
        <taxon>Pseudomonadati</taxon>
        <taxon>Pseudomonadota</taxon>
        <taxon>Gammaproteobacteria</taxon>
        <taxon>Pseudomonadales</taxon>
        <taxon>Pseudomonadaceae</taxon>
        <taxon>Pseudomonas</taxon>
    </lineage>
</organism>
<dbReference type="PROSITE" id="PS50885">
    <property type="entry name" value="HAMP"/>
    <property type="match status" value="1"/>
</dbReference>
<evidence type="ECO:0000256" key="15">
    <source>
        <dbReference type="SAM" id="Phobius"/>
    </source>
</evidence>
<dbReference type="GO" id="GO:0005886">
    <property type="term" value="C:plasma membrane"/>
    <property type="evidence" value="ECO:0007669"/>
    <property type="project" value="UniProtKB-SubCell"/>
</dbReference>
<keyword evidence="5" id="KW-0997">Cell inner membrane</keyword>
<feature type="transmembrane region" description="Helical" evidence="15">
    <location>
        <begin position="33"/>
        <end position="57"/>
    </location>
</feature>
<evidence type="ECO:0000256" key="9">
    <source>
        <dbReference type="ARBA" id="ARBA00022741"/>
    </source>
</evidence>
<keyword evidence="12 15" id="KW-1133">Transmembrane helix</keyword>
<protein>
    <recommendedName>
        <fullName evidence="3">histidine kinase</fullName>
        <ecNumber evidence="3">2.7.13.3</ecNumber>
    </recommendedName>
</protein>
<dbReference type="InterPro" id="IPR050980">
    <property type="entry name" value="2C_sensor_his_kinase"/>
</dbReference>
<dbReference type="Proteomes" id="UP000277179">
    <property type="component" value="Unassembled WGS sequence"/>
</dbReference>
<comment type="subcellular location">
    <subcellularLocation>
        <location evidence="2">Cell inner membrane</location>
        <topology evidence="2">Multi-pass membrane protein</topology>
    </subcellularLocation>
</comment>
<evidence type="ECO:0000256" key="13">
    <source>
        <dbReference type="ARBA" id="ARBA00023012"/>
    </source>
</evidence>
<comment type="caution">
    <text evidence="18">The sequence shown here is derived from an EMBL/GenBank/DDBJ whole genome shotgun (WGS) entry which is preliminary data.</text>
</comment>
<dbReference type="InterPro" id="IPR003661">
    <property type="entry name" value="HisK_dim/P_dom"/>
</dbReference>
<gene>
    <name evidence="18" type="ORF">ALP97_04876</name>
</gene>
<keyword evidence="11" id="KW-0067">ATP-binding</keyword>
<feature type="domain" description="HAMP" evidence="17">
    <location>
        <begin position="245"/>
        <end position="297"/>
    </location>
</feature>
<dbReference type="PROSITE" id="PS50109">
    <property type="entry name" value="HIS_KIN"/>
    <property type="match status" value="1"/>
</dbReference>
<dbReference type="EC" id="2.7.13.3" evidence="3"/>
<dbReference type="GO" id="GO:0000155">
    <property type="term" value="F:phosphorelay sensor kinase activity"/>
    <property type="evidence" value="ECO:0007669"/>
    <property type="project" value="InterPro"/>
</dbReference>
<evidence type="ECO:0000256" key="5">
    <source>
        <dbReference type="ARBA" id="ARBA00022519"/>
    </source>
</evidence>
<dbReference type="CDD" id="cd00075">
    <property type="entry name" value="HATPase"/>
    <property type="match status" value="1"/>
</dbReference>
<dbReference type="FunFam" id="1.10.287.130:FF:000041">
    <property type="entry name" value="Two-component sensor histidine kinase"/>
    <property type="match status" value="1"/>
</dbReference>
<evidence type="ECO:0000313" key="19">
    <source>
        <dbReference type="Proteomes" id="UP000277179"/>
    </source>
</evidence>
<dbReference type="SMART" id="SM00304">
    <property type="entry name" value="HAMP"/>
    <property type="match status" value="1"/>
</dbReference>
<evidence type="ECO:0000256" key="10">
    <source>
        <dbReference type="ARBA" id="ARBA00022777"/>
    </source>
</evidence>
<keyword evidence="6" id="KW-0597">Phosphoprotein</keyword>
<dbReference type="Gene3D" id="1.10.287.130">
    <property type="match status" value="1"/>
</dbReference>
<sequence length="503" mass="56157">MAAVINWQPAWLPAMPTEPLTERRRRFPVPRSLLGRMLLLTLLVVLFAQALSSVIWVSQLRATQLEGLVTSARSLAHSMTASVSYFRSLPVAYRPLVLDQLRSMGGTRFVVTLNDRPLDMQILPQTPRKQAVLQAVDEVLRQTLGSDVLISVEFVSAEDLRIFNAGLKLDELPRSWAHYALTLEPVNPPVLVTQIQLAPGEWLYIASLLPEPYTSLEEQGLPSQQVWFIVLTSGFLLLFIGLLVHWQSRPLKRLARAARDMSLGADVEPVAEGGGSEVVEVGRAFNAMRERISRYLTERSQLFSAISHDLRTPITRLRLRVELLEDENLQAKFGRDLDELELLVKGALQCVKDTDIHENIEPVDLNHVLDCLVEPYLAPNGNGRITQHGRALTPYPGKPLALKRCIGNLIDNALKYGQNAHLHIEDDGVEFILHVDDEGPGVPEQRLEQVFEPHFRLAGQQQGYGLGLGIARNIAHSHGGEVSLQNLREGGLRVTLQLPRTLD</sequence>
<dbReference type="Pfam" id="PF02518">
    <property type="entry name" value="HATPase_c"/>
    <property type="match status" value="1"/>
</dbReference>
<dbReference type="InterPro" id="IPR036097">
    <property type="entry name" value="HisK_dim/P_sf"/>
</dbReference>
<evidence type="ECO:0000256" key="6">
    <source>
        <dbReference type="ARBA" id="ARBA00022553"/>
    </source>
</evidence>
<evidence type="ECO:0000256" key="3">
    <source>
        <dbReference type="ARBA" id="ARBA00012438"/>
    </source>
</evidence>
<evidence type="ECO:0000256" key="2">
    <source>
        <dbReference type="ARBA" id="ARBA00004429"/>
    </source>
</evidence>
<dbReference type="Pfam" id="PF00672">
    <property type="entry name" value="HAMP"/>
    <property type="match status" value="1"/>
</dbReference>
<evidence type="ECO:0000256" key="11">
    <source>
        <dbReference type="ARBA" id="ARBA00022840"/>
    </source>
</evidence>
<keyword evidence="8 15" id="KW-0812">Transmembrane</keyword>
<accession>A0A3M4QR60</accession>
<dbReference type="Pfam" id="PF00512">
    <property type="entry name" value="HisKA"/>
    <property type="match status" value="1"/>
</dbReference>
<dbReference type="PRINTS" id="PR00344">
    <property type="entry name" value="BCTRLSENSOR"/>
</dbReference>
<dbReference type="InterPro" id="IPR003594">
    <property type="entry name" value="HATPase_dom"/>
</dbReference>
<feature type="domain" description="Histidine kinase" evidence="16">
    <location>
        <begin position="305"/>
        <end position="502"/>
    </location>
</feature>
<comment type="catalytic activity">
    <reaction evidence="1">
        <text>ATP + protein L-histidine = ADP + protein N-phospho-L-histidine.</text>
        <dbReference type="EC" id="2.7.13.3"/>
    </reaction>
</comment>
<evidence type="ECO:0000259" key="17">
    <source>
        <dbReference type="PROSITE" id="PS50885"/>
    </source>
</evidence>
<keyword evidence="13" id="KW-0902">Two-component regulatory system</keyword>
<dbReference type="InterPro" id="IPR003660">
    <property type="entry name" value="HAMP_dom"/>
</dbReference>
<keyword evidence="7" id="KW-0808">Transferase</keyword>
<dbReference type="InterPro" id="IPR005467">
    <property type="entry name" value="His_kinase_dom"/>
</dbReference>
<evidence type="ECO:0000256" key="8">
    <source>
        <dbReference type="ARBA" id="ARBA00022692"/>
    </source>
</evidence>
<evidence type="ECO:0000256" key="14">
    <source>
        <dbReference type="ARBA" id="ARBA00023136"/>
    </source>
</evidence>
<evidence type="ECO:0000256" key="1">
    <source>
        <dbReference type="ARBA" id="ARBA00000085"/>
    </source>
</evidence>
<feature type="transmembrane region" description="Helical" evidence="15">
    <location>
        <begin position="226"/>
        <end position="246"/>
    </location>
</feature>
<dbReference type="InterPro" id="IPR036890">
    <property type="entry name" value="HATPase_C_sf"/>
</dbReference>
<keyword evidence="9" id="KW-0547">Nucleotide-binding</keyword>
<dbReference type="GO" id="GO:0005524">
    <property type="term" value="F:ATP binding"/>
    <property type="evidence" value="ECO:0007669"/>
    <property type="project" value="UniProtKB-KW"/>
</dbReference>
<dbReference type="InterPro" id="IPR004358">
    <property type="entry name" value="Sig_transdc_His_kin-like_C"/>
</dbReference>
<dbReference type="CDD" id="cd00082">
    <property type="entry name" value="HisKA"/>
    <property type="match status" value="1"/>
</dbReference>
<dbReference type="SUPFAM" id="SSF55874">
    <property type="entry name" value="ATPase domain of HSP90 chaperone/DNA topoisomerase II/histidine kinase"/>
    <property type="match status" value="1"/>
</dbReference>
<reference evidence="18 19" key="1">
    <citation type="submission" date="2018-08" db="EMBL/GenBank/DDBJ databases">
        <title>Recombination of ecologically and evolutionarily significant loci maintains genetic cohesion in the Pseudomonas syringae species complex.</title>
        <authorList>
            <person name="Dillon M."/>
            <person name="Thakur S."/>
            <person name="Almeida R.N.D."/>
            <person name="Weir B.S."/>
            <person name="Guttman D.S."/>
        </authorList>
    </citation>
    <scope>NUCLEOTIDE SEQUENCE [LARGE SCALE GENOMIC DNA]</scope>
    <source>
        <strain evidence="18 19">ICMP 11288</strain>
    </source>
</reference>
<keyword evidence="4" id="KW-1003">Cell membrane</keyword>
<dbReference type="SMART" id="SM00387">
    <property type="entry name" value="HATPase_c"/>
    <property type="match status" value="1"/>
</dbReference>
<dbReference type="CDD" id="cd06225">
    <property type="entry name" value="HAMP"/>
    <property type="match status" value="1"/>
</dbReference>
<dbReference type="EMBL" id="RBRL01000029">
    <property type="protein sequence ID" value="RMQ92891.1"/>
    <property type="molecule type" value="Genomic_DNA"/>
</dbReference>
<evidence type="ECO:0000313" key="18">
    <source>
        <dbReference type="EMBL" id="RMQ92891.1"/>
    </source>
</evidence>
<evidence type="ECO:0000256" key="7">
    <source>
        <dbReference type="ARBA" id="ARBA00022679"/>
    </source>
</evidence>
<dbReference type="SUPFAM" id="SSF47384">
    <property type="entry name" value="Homodimeric domain of signal transducing histidine kinase"/>
    <property type="match status" value="1"/>
</dbReference>
<dbReference type="Gene3D" id="3.30.565.10">
    <property type="entry name" value="Histidine kinase-like ATPase, C-terminal domain"/>
    <property type="match status" value="1"/>
</dbReference>
<evidence type="ECO:0000256" key="4">
    <source>
        <dbReference type="ARBA" id="ARBA00022475"/>
    </source>
</evidence>
<evidence type="ECO:0000256" key="12">
    <source>
        <dbReference type="ARBA" id="ARBA00022989"/>
    </source>
</evidence>